<keyword evidence="3" id="KW-1185">Reference proteome</keyword>
<comment type="caution">
    <text evidence="2">The sequence shown here is derived from an EMBL/GenBank/DDBJ whole genome shotgun (WGS) entry which is preliminary data.</text>
</comment>
<dbReference type="GO" id="GO:0016604">
    <property type="term" value="C:nuclear body"/>
    <property type="evidence" value="ECO:0007669"/>
    <property type="project" value="TreeGrafter"/>
</dbReference>
<proteinExistence type="predicted"/>
<dbReference type="PANTHER" id="PTHR21196">
    <property type="entry name" value="U7 SNRNA-ASSOCIATED SM-LIKE PROTEIN LSM10"/>
    <property type="match status" value="1"/>
</dbReference>
<dbReference type="AlphaFoldDB" id="A0A6G0XYB6"/>
<dbReference type="GO" id="GO:0071209">
    <property type="term" value="F:U7 snRNA binding"/>
    <property type="evidence" value="ECO:0007669"/>
    <property type="project" value="TreeGrafter"/>
</dbReference>
<dbReference type="SUPFAM" id="SSF50182">
    <property type="entry name" value="Sm-like ribonucleoproteins"/>
    <property type="match status" value="1"/>
</dbReference>
<dbReference type="Pfam" id="PF01423">
    <property type="entry name" value="LSM"/>
    <property type="match status" value="1"/>
</dbReference>
<organism evidence="2 3">
    <name type="scientific">Aphanomyces euteiches</name>
    <dbReference type="NCBI Taxonomy" id="100861"/>
    <lineage>
        <taxon>Eukaryota</taxon>
        <taxon>Sar</taxon>
        <taxon>Stramenopiles</taxon>
        <taxon>Oomycota</taxon>
        <taxon>Saprolegniomycetes</taxon>
        <taxon>Saprolegniales</taxon>
        <taxon>Verrucalvaceae</taxon>
        <taxon>Aphanomyces</taxon>
    </lineage>
</organism>
<protein>
    <recommendedName>
        <fullName evidence="1">Sm domain-containing protein</fullName>
    </recommendedName>
</protein>
<dbReference type="InterPro" id="IPR010920">
    <property type="entry name" value="LSM_dom_sf"/>
</dbReference>
<gene>
    <name evidence="2" type="ORF">Ae201684_000196</name>
</gene>
<name>A0A6G0XYB6_9STRA</name>
<dbReference type="GO" id="GO:0006398">
    <property type="term" value="P:mRNA 3'-end processing by stem-loop binding and cleavage"/>
    <property type="evidence" value="ECO:0007669"/>
    <property type="project" value="TreeGrafter"/>
</dbReference>
<dbReference type="InterPro" id="IPR052840">
    <property type="entry name" value="U7_snRNA_Sm-like"/>
</dbReference>
<evidence type="ECO:0000313" key="3">
    <source>
        <dbReference type="Proteomes" id="UP000481153"/>
    </source>
</evidence>
<evidence type="ECO:0000259" key="1">
    <source>
        <dbReference type="Pfam" id="PF01423"/>
    </source>
</evidence>
<dbReference type="GO" id="GO:0071254">
    <property type="term" value="C:cytoplasmic U snRNP body"/>
    <property type="evidence" value="ECO:0007669"/>
    <property type="project" value="TreeGrafter"/>
</dbReference>
<reference evidence="2 3" key="1">
    <citation type="submission" date="2019-07" db="EMBL/GenBank/DDBJ databases">
        <title>Genomics analysis of Aphanomyces spp. identifies a new class of oomycete effector associated with host adaptation.</title>
        <authorList>
            <person name="Gaulin E."/>
        </authorList>
    </citation>
    <scope>NUCLEOTIDE SEQUENCE [LARGE SCALE GENOMIC DNA]</scope>
    <source>
        <strain evidence="2 3">ATCC 201684</strain>
    </source>
</reference>
<dbReference type="Proteomes" id="UP000481153">
    <property type="component" value="Unassembled WGS sequence"/>
</dbReference>
<dbReference type="InterPro" id="IPR001163">
    <property type="entry name" value="Sm_dom_euk/arc"/>
</dbReference>
<evidence type="ECO:0000313" key="2">
    <source>
        <dbReference type="EMBL" id="KAF0745748.1"/>
    </source>
</evidence>
<dbReference type="Gene3D" id="2.30.30.100">
    <property type="match status" value="1"/>
</dbReference>
<accession>A0A6G0XYB6</accession>
<dbReference type="EMBL" id="VJMJ01000001">
    <property type="protein sequence ID" value="KAF0745748.1"/>
    <property type="molecule type" value="Genomic_DNA"/>
</dbReference>
<dbReference type="PANTHER" id="PTHR21196:SF1">
    <property type="entry name" value="U7 SNRNA-ASSOCIATED SM-LIKE PROTEIN LSM10"/>
    <property type="match status" value="1"/>
</dbReference>
<feature type="domain" description="Sm" evidence="1">
    <location>
        <begin position="13"/>
        <end position="77"/>
    </location>
</feature>
<dbReference type="GO" id="GO:0071208">
    <property type="term" value="F:histone pre-mRNA DCP binding"/>
    <property type="evidence" value="ECO:0007669"/>
    <property type="project" value="TreeGrafter"/>
</dbReference>
<sequence length="97" mass="11017">MKGKRTNRSIIILLQSMLGMEVRIELKTEFIVEGIVEEVGQGTMDLRMSNVKSTSPQGVTMHLDEMFVMGKMILYVHLPDRYDLMDATTQAHVVFQG</sequence>